<evidence type="ECO:0000256" key="3">
    <source>
        <dbReference type="ARBA" id="ARBA00023163"/>
    </source>
</evidence>
<protein>
    <recommendedName>
        <fullName evidence="10">Transcription initiation factor TFIID subunit 1 histone acetyltransferase domain-containing protein</fullName>
    </recommendedName>
</protein>
<dbReference type="STRING" id="133381.A0A2T9Y050"/>
<dbReference type="GO" id="GO:0004402">
    <property type="term" value="F:histone acetyltransferase activity"/>
    <property type="evidence" value="ECO:0007669"/>
    <property type="project" value="InterPro"/>
</dbReference>
<feature type="domain" description="Transcription initiation factor TFIID subunit 1 histone acetyltransferase" evidence="6">
    <location>
        <begin position="530"/>
        <end position="885"/>
    </location>
</feature>
<dbReference type="GO" id="GO:0005669">
    <property type="term" value="C:transcription factor TFIID complex"/>
    <property type="evidence" value="ECO:0007669"/>
    <property type="project" value="InterPro"/>
</dbReference>
<sequence>MSLGFLFGNIDKEGQLDLSDVDESLRDALFDVRTTEETTSFLENALNLDILDPDFQNELSSNANEKQSAPPSSIQTSTKTKSLPSTADPFDISSEGFLDSNSDLLNRSRISLANSIIADQDAIDYSTIDELIAEEDIPHSPTLNTSSIALPFYLKDSTSNFQSYISPNFSERNEISDYDSDSNNIQSLIANPIALLPGNESLFLSPQKSKKALKSKKKHKKSPPSRDLEVSTDQLKNKRLRFTNVFSGKIEKKVPWNTSAKDLNINDLPTTTHPIFDYKSSTINGYDFRQILAISLKDLNESSNVKHDLDSRNESLAPFHLPAVDGFSSSVTSDIKSLQEIPFGVEMDDWTDKIAWDLKKDENKKPLSKLPDSIISISNHNPIIKPKNIFVESDDWLNDIIWDLSAARGSHISKTKVNLNDPLIQIDPNQFKILNLKNAQSQPNEKLKLPIDATFDKFNLSNDLFYEALQEGKIQRVRQTFGQLIVRHSLPAVHLQLPLFKIKFSRSELRNWHRPKLSIFPKYSAFSQSKKRDERDNYIPELELGDLLVLGTADVSPFLNFGNVNPGQVVPVLSNNLFRAPLFNHDKHIKTTDFLGIRHSDSKWYLRSIPHFFVAGQTYPIQEVPTPHSRRVTSIIKSRLQISAYRLINSNPHQLLSFSKLARLFPEYTDFHIRQRLKEFCEYQRRGLGTGYWRAKANTQIPNEEALRAMLTPEMMCLFESMLVSQMHLIDSGNPSSQNYSKQSSINPSSAIQDYDAQNSQEISSPAPSTPLNGVSLTSGDQSSSINMEELLASWNGTRNFINATQGKAMLQLSGEGDYTGVGSGFSFLRVSMKDIFLRAGESITEKLAEIESRPKSAHRYNVAEQQEIYREEIMKIWEAQYNELIDKEGTFVSQNSLIQTEEAYKDELLIVPPSGDIFLPIVVPILPQINVTPQPSENMKIRIKSLINTHSKNQPQQNDPATSEQKTETPAALTEQQTRENQILPSDQKDALLNKDAEASLPSQQITWPLKSEEPYYENGLYPMIKQETTDVAIKSSSSTLKTKKSKKNYEFTIESLQSLSSQIQKSNMLQSEKIGLNQSSFPGRLSSSVHHKQLVIKRTMKVPSTGETITVNEVIKDSAVIELYLRQKHIMAQSQSSEDKKSPDADSKVITYAKLLKAKQQRDKDKVRFASTHMSTFSLPPPSKNRKEVVRRCGNCGEFGHMKTNKKCPRYYEFNPA</sequence>
<feature type="domain" description="Zinc knuckle" evidence="7">
    <location>
        <begin position="1193"/>
        <end position="1214"/>
    </location>
</feature>
<comment type="caution">
    <text evidence="8">The sequence shown here is derived from an EMBL/GenBank/DDBJ whole genome shotgun (WGS) entry which is preliminary data.</text>
</comment>
<evidence type="ECO:0000313" key="9">
    <source>
        <dbReference type="Proteomes" id="UP000245609"/>
    </source>
</evidence>
<accession>A0A2T9Y050</accession>
<dbReference type="EMBL" id="MBFS01003619">
    <property type="protein sequence ID" value="PVU85708.1"/>
    <property type="molecule type" value="Genomic_DNA"/>
</dbReference>
<evidence type="ECO:0000256" key="5">
    <source>
        <dbReference type="SAM" id="MobiDB-lite"/>
    </source>
</evidence>
<reference evidence="8 9" key="1">
    <citation type="journal article" date="2018" name="MBio">
        <title>Comparative Genomics Reveals the Core Gene Toolbox for the Fungus-Insect Symbiosis.</title>
        <authorList>
            <person name="Wang Y."/>
            <person name="Stata M."/>
            <person name="Wang W."/>
            <person name="Stajich J.E."/>
            <person name="White M.M."/>
            <person name="Moncalvo J.M."/>
        </authorList>
    </citation>
    <scope>NUCLEOTIDE SEQUENCE [LARGE SCALE GENOMIC DNA]</scope>
    <source>
        <strain evidence="8 9">SC-DP-2</strain>
    </source>
</reference>
<feature type="region of interest" description="Disordered" evidence="5">
    <location>
        <begin position="213"/>
        <end position="233"/>
    </location>
</feature>
<feature type="region of interest" description="Disordered" evidence="5">
    <location>
        <begin position="755"/>
        <end position="782"/>
    </location>
</feature>
<evidence type="ECO:0000259" key="6">
    <source>
        <dbReference type="Pfam" id="PF12157"/>
    </source>
</evidence>
<evidence type="ECO:0000256" key="1">
    <source>
        <dbReference type="ARBA" id="ARBA00004123"/>
    </source>
</evidence>
<dbReference type="PANTHER" id="PTHR13900">
    <property type="entry name" value="TRANSCRIPTION INITIATION FACTOR TFIID"/>
    <property type="match status" value="1"/>
</dbReference>
<dbReference type="Proteomes" id="UP000245609">
    <property type="component" value="Unassembled WGS sequence"/>
</dbReference>
<dbReference type="InterPro" id="IPR022591">
    <property type="entry name" value="TAF1_HAT_dom"/>
</dbReference>
<keyword evidence="4" id="KW-0539">Nucleus</keyword>
<keyword evidence="2" id="KW-0805">Transcription regulation</keyword>
<keyword evidence="3" id="KW-0804">Transcription</keyword>
<dbReference type="Pfam" id="PF12157">
    <property type="entry name" value="DUF3591"/>
    <property type="match status" value="2"/>
</dbReference>
<dbReference type="Pfam" id="PF15288">
    <property type="entry name" value="zf-CCHC_6"/>
    <property type="match status" value="1"/>
</dbReference>
<feature type="domain" description="Transcription initiation factor TFIID subunit 1 histone acetyltransferase" evidence="6">
    <location>
        <begin position="458"/>
        <end position="522"/>
    </location>
</feature>
<evidence type="ECO:0000256" key="4">
    <source>
        <dbReference type="ARBA" id="ARBA00023242"/>
    </source>
</evidence>
<feature type="region of interest" description="Disordered" evidence="5">
    <location>
        <begin position="60"/>
        <end position="86"/>
    </location>
</feature>
<comment type="subcellular location">
    <subcellularLocation>
        <location evidence="1">Nucleus</location>
    </subcellularLocation>
</comment>
<keyword evidence="9" id="KW-1185">Reference proteome</keyword>
<gene>
    <name evidence="8" type="ORF">BB560_006939</name>
</gene>
<evidence type="ECO:0000259" key="7">
    <source>
        <dbReference type="Pfam" id="PF15288"/>
    </source>
</evidence>
<feature type="compositionally biased region" description="Polar residues" evidence="5">
    <location>
        <begin position="975"/>
        <end position="986"/>
    </location>
</feature>
<proteinExistence type="predicted"/>
<dbReference type="GO" id="GO:0017025">
    <property type="term" value="F:TBP-class protein binding"/>
    <property type="evidence" value="ECO:0007669"/>
    <property type="project" value="InterPro"/>
</dbReference>
<feature type="region of interest" description="Disordered" evidence="5">
    <location>
        <begin position="951"/>
        <end position="987"/>
    </location>
</feature>
<feature type="compositionally biased region" description="Basic residues" evidence="5">
    <location>
        <begin position="213"/>
        <end position="223"/>
    </location>
</feature>
<dbReference type="InterPro" id="IPR041670">
    <property type="entry name" value="Znf-CCHC_6"/>
</dbReference>
<feature type="compositionally biased region" description="Polar residues" evidence="5">
    <location>
        <begin position="60"/>
        <end position="85"/>
    </location>
</feature>
<evidence type="ECO:0000256" key="2">
    <source>
        <dbReference type="ARBA" id="ARBA00023015"/>
    </source>
</evidence>
<dbReference type="GO" id="GO:0051123">
    <property type="term" value="P:RNA polymerase II preinitiation complex assembly"/>
    <property type="evidence" value="ECO:0007669"/>
    <property type="project" value="TreeGrafter"/>
</dbReference>
<name>A0A2T9Y050_9FUNG</name>
<evidence type="ECO:0000313" key="8">
    <source>
        <dbReference type="EMBL" id="PVU85708.1"/>
    </source>
</evidence>
<dbReference type="PANTHER" id="PTHR13900:SF0">
    <property type="entry name" value="TRANSCRIPTION INITIATION FACTOR TFIID SUBUNIT 1"/>
    <property type="match status" value="1"/>
</dbReference>
<feature type="compositionally biased region" description="Polar residues" evidence="5">
    <location>
        <begin position="951"/>
        <end position="965"/>
    </location>
</feature>
<dbReference type="GO" id="GO:0016251">
    <property type="term" value="F:RNA polymerase II general transcription initiation factor activity"/>
    <property type="evidence" value="ECO:0007669"/>
    <property type="project" value="InterPro"/>
</dbReference>
<organism evidence="8 9">
    <name type="scientific">Smittium megazygosporum</name>
    <dbReference type="NCBI Taxonomy" id="133381"/>
    <lineage>
        <taxon>Eukaryota</taxon>
        <taxon>Fungi</taxon>
        <taxon>Fungi incertae sedis</taxon>
        <taxon>Zoopagomycota</taxon>
        <taxon>Kickxellomycotina</taxon>
        <taxon>Harpellomycetes</taxon>
        <taxon>Harpellales</taxon>
        <taxon>Legeriomycetaceae</taxon>
        <taxon>Smittium</taxon>
    </lineage>
</organism>
<dbReference type="OrthoDB" id="5752at2759"/>
<dbReference type="InterPro" id="IPR040240">
    <property type="entry name" value="TAF1"/>
</dbReference>
<evidence type="ECO:0008006" key="10">
    <source>
        <dbReference type="Google" id="ProtNLM"/>
    </source>
</evidence>
<dbReference type="AlphaFoldDB" id="A0A2T9Y050"/>